<feature type="non-terminal residue" evidence="1">
    <location>
        <position position="26"/>
    </location>
</feature>
<organism evidence="1">
    <name type="scientific">marine metagenome</name>
    <dbReference type="NCBI Taxonomy" id="408172"/>
    <lineage>
        <taxon>unclassified sequences</taxon>
        <taxon>metagenomes</taxon>
        <taxon>ecological metagenomes</taxon>
    </lineage>
</organism>
<evidence type="ECO:0000313" key="1">
    <source>
        <dbReference type="EMBL" id="SVD37316.1"/>
    </source>
</evidence>
<dbReference type="AlphaFoldDB" id="A0A382UST8"/>
<reference evidence="1" key="1">
    <citation type="submission" date="2018-05" db="EMBL/GenBank/DDBJ databases">
        <authorList>
            <person name="Lanie J.A."/>
            <person name="Ng W.-L."/>
            <person name="Kazmierczak K.M."/>
            <person name="Andrzejewski T.M."/>
            <person name="Davidsen T.M."/>
            <person name="Wayne K.J."/>
            <person name="Tettelin H."/>
            <person name="Glass J.I."/>
            <person name="Rusch D."/>
            <person name="Podicherti R."/>
            <person name="Tsui H.-C.T."/>
            <person name="Winkler M.E."/>
        </authorList>
    </citation>
    <scope>NUCLEOTIDE SEQUENCE</scope>
</reference>
<name>A0A382UST8_9ZZZZ</name>
<proteinExistence type="predicted"/>
<accession>A0A382UST8</accession>
<protein>
    <submittedName>
        <fullName evidence="1">Uncharacterized protein</fullName>
    </submittedName>
</protein>
<dbReference type="EMBL" id="UINC01146532">
    <property type="protein sequence ID" value="SVD37316.1"/>
    <property type="molecule type" value="Genomic_DNA"/>
</dbReference>
<gene>
    <name evidence="1" type="ORF">METZ01_LOCUS390170</name>
</gene>
<sequence length="26" mass="2908">MEIAHAMSEKIYSKTFAPGEDIIRIG</sequence>